<evidence type="ECO:0000313" key="2">
    <source>
        <dbReference type="EMBL" id="WNG44734.1"/>
    </source>
</evidence>
<dbReference type="EMBL" id="CP043494">
    <property type="protein sequence ID" value="WNG44734.1"/>
    <property type="molecule type" value="Genomic_DNA"/>
</dbReference>
<dbReference type="PRINTS" id="PR00080">
    <property type="entry name" value="SDRFAMILY"/>
</dbReference>
<reference evidence="2 3" key="1">
    <citation type="submission" date="2019-08" db="EMBL/GenBank/DDBJ databases">
        <title>Archangium and Cystobacter genomes.</title>
        <authorList>
            <person name="Chen I.-C.K."/>
            <person name="Wielgoss S."/>
        </authorList>
    </citation>
    <scope>NUCLEOTIDE SEQUENCE [LARGE SCALE GENOMIC DNA]</scope>
    <source>
        <strain evidence="2 3">Cbm 6</strain>
    </source>
</reference>
<gene>
    <name evidence="2" type="ORF">F0U60_12000</name>
</gene>
<dbReference type="InterPro" id="IPR002347">
    <property type="entry name" value="SDR_fam"/>
</dbReference>
<dbReference type="CDD" id="cd05233">
    <property type="entry name" value="SDR_c"/>
    <property type="match status" value="1"/>
</dbReference>
<sequence>MTLLLELNGKVDILVNNAARILNKLAVDMTVDEWDSIMAVNARGMFVHAREALRVMIPKGSGSIVNVGSYACYYALPTIAAYAASKGAVARTSRRWRAQVSKLVGERP</sequence>
<dbReference type="PRINTS" id="PR00081">
    <property type="entry name" value="GDHRDH"/>
</dbReference>
<evidence type="ECO:0000313" key="3">
    <source>
        <dbReference type="Proteomes" id="UP001611383"/>
    </source>
</evidence>
<dbReference type="RefSeq" id="WP_395818162.1">
    <property type="nucleotide sequence ID" value="NZ_CP043494.1"/>
</dbReference>
<dbReference type="Gene3D" id="3.40.50.720">
    <property type="entry name" value="NAD(P)-binding Rossmann-like Domain"/>
    <property type="match status" value="1"/>
</dbReference>
<dbReference type="Pfam" id="PF00106">
    <property type="entry name" value="adh_short"/>
    <property type="match status" value="1"/>
</dbReference>
<protein>
    <submittedName>
        <fullName evidence="2">SDR family oxidoreductase</fullName>
    </submittedName>
</protein>
<dbReference type="Proteomes" id="UP001611383">
    <property type="component" value="Chromosome"/>
</dbReference>
<accession>A0ABY9WNK6</accession>
<proteinExistence type="inferred from homology"/>
<comment type="similarity">
    <text evidence="1">Belongs to the short-chain dehydrogenases/reductases (SDR) family.</text>
</comment>
<evidence type="ECO:0000256" key="1">
    <source>
        <dbReference type="ARBA" id="ARBA00006484"/>
    </source>
</evidence>
<name>A0ABY9WNK6_9BACT</name>
<organism evidence="2 3">
    <name type="scientific">Archangium minus</name>
    <dbReference type="NCBI Taxonomy" id="83450"/>
    <lineage>
        <taxon>Bacteria</taxon>
        <taxon>Pseudomonadati</taxon>
        <taxon>Myxococcota</taxon>
        <taxon>Myxococcia</taxon>
        <taxon>Myxococcales</taxon>
        <taxon>Cystobacterineae</taxon>
        <taxon>Archangiaceae</taxon>
        <taxon>Archangium</taxon>
    </lineage>
</organism>
<dbReference type="PANTHER" id="PTHR42760">
    <property type="entry name" value="SHORT-CHAIN DEHYDROGENASES/REDUCTASES FAMILY MEMBER"/>
    <property type="match status" value="1"/>
</dbReference>
<dbReference type="SUPFAM" id="SSF51735">
    <property type="entry name" value="NAD(P)-binding Rossmann-fold domains"/>
    <property type="match status" value="1"/>
</dbReference>
<dbReference type="InterPro" id="IPR036291">
    <property type="entry name" value="NAD(P)-bd_dom_sf"/>
</dbReference>
<keyword evidence="3" id="KW-1185">Reference proteome</keyword>